<reference evidence="2" key="1">
    <citation type="journal article" date="2015" name="Nature">
        <title>Complex archaea that bridge the gap between prokaryotes and eukaryotes.</title>
        <authorList>
            <person name="Spang A."/>
            <person name="Saw J.H."/>
            <person name="Jorgensen S.L."/>
            <person name="Zaremba-Niedzwiedzka K."/>
            <person name="Martijn J."/>
            <person name="Lind A.E."/>
            <person name="van Eijk R."/>
            <person name="Schleper C."/>
            <person name="Guy L."/>
            <person name="Ettema T.J."/>
        </authorList>
    </citation>
    <scope>NUCLEOTIDE SEQUENCE</scope>
</reference>
<gene>
    <name evidence="2" type="ORF">LCGC14_1440740</name>
</gene>
<dbReference type="AlphaFoldDB" id="A0A0F9JLD4"/>
<evidence type="ECO:0000256" key="1">
    <source>
        <dbReference type="SAM" id="MobiDB-lite"/>
    </source>
</evidence>
<proteinExistence type="predicted"/>
<accession>A0A0F9JLD4</accession>
<comment type="caution">
    <text evidence="2">The sequence shown here is derived from an EMBL/GenBank/DDBJ whole genome shotgun (WGS) entry which is preliminary data.</text>
</comment>
<protein>
    <submittedName>
        <fullName evidence="2">Uncharacterized protein</fullName>
    </submittedName>
</protein>
<evidence type="ECO:0000313" key="2">
    <source>
        <dbReference type="EMBL" id="KKM70438.1"/>
    </source>
</evidence>
<dbReference type="EMBL" id="LAZR01009818">
    <property type="protein sequence ID" value="KKM70438.1"/>
    <property type="molecule type" value="Genomic_DNA"/>
</dbReference>
<feature type="compositionally biased region" description="Basic and acidic residues" evidence="1">
    <location>
        <begin position="89"/>
        <end position="103"/>
    </location>
</feature>
<feature type="region of interest" description="Disordered" evidence="1">
    <location>
        <begin position="89"/>
        <end position="115"/>
    </location>
</feature>
<sequence length="145" mass="16810">MKCSKCGYSGPDQDFEKGNRSYNDTVGRCKPCKAETDRVYRTKNKEKLAAYFRTDAVRAKQIAYSAAYRKANKKKIAIKDKKYQAANKEKIREYQANNRDKTNARQNNKRANDPKFRLDHNMGVEICKALNRYDLGELWQGWLGG</sequence>
<organism evidence="2">
    <name type="scientific">marine sediment metagenome</name>
    <dbReference type="NCBI Taxonomy" id="412755"/>
    <lineage>
        <taxon>unclassified sequences</taxon>
        <taxon>metagenomes</taxon>
        <taxon>ecological metagenomes</taxon>
    </lineage>
</organism>
<name>A0A0F9JLD4_9ZZZZ</name>